<dbReference type="AlphaFoldDB" id="A0A0F9Q515"/>
<accession>A0A0F9Q515</accession>
<proteinExistence type="predicted"/>
<organism evidence="1">
    <name type="scientific">marine sediment metagenome</name>
    <dbReference type="NCBI Taxonomy" id="412755"/>
    <lineage>
        <taxon>unclassified sequences</taxon>
        <taxon>metagenomes</taxon>
        <taxon>ecological metagenomes</taxon>
    </lineage>
</organism>
<evidence type="ECO:0000313" key="1">
    <source>
        <dbReference type="EMBL" id="KKN32017.1"/>
    </source>
</evidence>
<name>A0A0F9Q515_9ZZZZ</name>
<gene>
    <name evidence="1" type="ORF">LCGC14_0818190</name>
</gene>
<sequence>MRDPFPVSGVPAKREIIRDPPDYESAETSLDNEAQLTFTHNFGFNPSKVRVILRANTATAQDWADNEEMEFSFPWIGPLDDGVDLTWDMTNIYITQGTNIRLLKHGSFNHNIITQTEYDWVVRAWK</sequence>
<comment type="caution">
    <text evidence="1">The sequence shown here is derived from an EMBL/GenBank/DDBJ whole genome shotgun (WGS) entry which is preliminary data.</text>
</comment>
<dbReference type="EMBL" id="LAZR01002283">
    <property type="protein sequence ID" value="KKN32017.1"/>
    <property type="molecule type" value="Genomic_DNA"/>
</dbReference>
<protein>
    <submittedName>
        <fullName evidence="1">Uncharacterized protein</fullName>
    </submittedName>
</protein>
<reference evidence="1" key="1">
    <citation type="journal article" date="2015" name="Nature">
        <title>Complex archaea that bridge the gap between prokaryotes and eukaryotes.</title>
        <authorList>
            <person name="Spang A."/>
            <person name="Saw J.H."/>
            <person name="Jorgensen S.L."/>
            <person name="Zaremba-Niedzwiedzka K."/>
            <person name="Martijn J."/>
            <person name="Lind A.E."/>
            <person name="van Eijk R."/>
            <person name="Schleper C."/>
            <person name="Guy L."/>
            <person name="Ettema T.J."/>
        </authorList>
    </citation>
    <scope>NUCLEOTIDE SEQUENCE</scope>
</reference>